<evidence type="ECO:0000313" key="2">
    <source>
        <dbReference type="EMBL" id="BAX52192.1"/>
    </source>
</evidence>
<dbReference type="Pfam" id="PF03923">
    <property type="entry name" value="Lipoprotein_16"/>
    <property type="match status" value="1"/>
</dbReference>
<evidence type="ECO:0008006" key="6">
    <source>
        <dbReference type="Google" id="ProtNLM"/>
    </source>
</evidence>
<gene>
    <name evidence="3" type="ORF">IC627_11635</name>
    <name evidence="2" type="ORF">PDPUS_1_00818</name>
</gene>
<dbReference type="RefSeq" id="WP_082212458.1">
    <property type="nucleotide sequence ID" value="NZ_AP018045.1"/>
</dbReference>
<organism evidence="2 4">
    <name type="scientific">Photobacterium damsela subsp. piscicida</name>
    <name type="common">Pasteurella piscicida</name>
    <dbReference type="NCBI Taxonomy" id="38294"/>
    <lineage>
        <taxon>Bacteria</taxon>
        <taxon>Pseudomonadati</taxon>
        <taxon>Pseudomonadota</taxon>
        <taxon>Gammaproteobacteria</taxon>
        <taxon>Vibrionales</taxon>
        <taxon>Vibrionaceae</taxon>
        <taxon>Photobacterium</taxon>
    </lineage>
</organism>
<evidence type="ECO:0000313" key="4">
    <source>
        <dbReference type="Proteomes" id="UP000218676"/>
    </source>
</evidence>
<evidence type="ECO:0000313" key="3">
    <source>
        <dbReference type="EMBL" id="QOD55920.1"/>
    </source>
</evidence>
<dbReference type="InterPro" id="IPR005619">
    <property type="entry name" value="Uncharacterised_YajG"/>
</dbReference>
<feature type="chain" id="PRO_5041531049" description="Lipoprotein" evidence="1">
    <location>
        <begin position="26"/>
        <end position="194"/>
    </location>
</feature>
<dbReference type="EMBL" id="CP061854">
    <property type="protein sequence ID" value="QOD55920.1"/>
    <property type="molecule type" value="Genomic_DNA"/>
</dbReference>
<proteinExistence type="predicted"/>
<reference evidence="3 5" key="3">
    <citation type="submission" date="2020-09" db="EMBL/GenBank/DDBJ databases">
        <title>Complete, closed and curated genome sequences of Photobacterium damselae subsp. piscicida isolates from Australia indicate localised evolution and additional plasmid-borne pathogenicity mechanisms.</title>
        <authorList>
            <person name="Baseggio L."/>
            <person name="Silayeva O."/>
            <person name="Buller N."/>
            <person name="Landos M."/>
            <person name="Engelstaedter J."/>
            <person name="Barnes A.C."/>
        </authorList>
    </citation>
    <scope>NUCLEOTIDE SEQUENCE [LARGE SCALE GENOMIC DNA]</scope>
    <source>
        <strain evidence="3 5">AS-16-0540-1</strain>
    </source>
</reference>
<dbReference type="EMBL" id="AP018045">
    <property type="protein sequence ID" value="BAX52192.1"/>
    <property type="molecule type" value="Genomic_DNA"/>
</dbReference>
<reference evidence="4" key="2">
    <citation type="submission" date="2017-05" db="EMBL/GenBank/DDBJ databases">
        <title>Whole genome sequence of fish pathogenic bacteria, Photobacterium damselae subsp. piscicida, strain 91-197, isolated from hybrid striped bass (Morone sp.) in USA.</title>
        <authorList>
            <person name="Teru Y."/>
            <person name="Hikima J."/>
            <person name="Kono T."/>
            <person name="Sakai M."/>
            <person name="Takano T."/>
            <person name="Hawke J.P."/>
            <person name="Takeyama H."/>
            <person name="Aoki T."/>
        </authorList>
    </citation>
    <scope>NUCLEOTIDE SEQUENCE [LARGE SCALE GENOMIC DNA]</scope>
    <source>
        <strain evidence="4">91-197</strain>
    </source>
</reference>
<sequence length="194" mass="21395">MSTIKTSFLALVTLLLSACASQPTALPTIPLTPTLTLTHQSLNVSEPMQLQVNDFRQLKYIAIVDSGRNNVDAYQSRQPLTEVFHRALSQQLQSQGVKLVSQSSNKMTIAIQTAQVNVDQSLVKYQMNTALQLSLTVTTSHGKFVKQYSGKASKEAPLEASLEDMQQSMDKLISSVLHDIATDAELNQYLKENL</sequence>
<accession>A0A1V1V9V2</accession>
<feature type="signal peptide" evidence="1">
    <location>
        <begin position="1"/>
        <end position="25"/>
    </location>
</feature>
<dbReference type="AlphaFoldDB" id="A0A1V1V9V2"/>
<protein>
    <recommendedName>
        <fullName evidence="6">Lipoprotein</fullName>
    </recommendedName>
</protein>
<evidence type="ECO:0000256" key="1">
    <source>
        <dbReference type="SAM" id="SignalP"/>
    </source>
</evidence>
<dbReference type="Proteomes" id="UP000218676">
    <property type="component" value="Chromosome 1"/>
</dbReference>
<evidence type="ECO:0000313" key="5">
    <source>
        <dbReference type="Proteomes" id="UP000516656"/>
    </source>
</evidence>
<dbReference type="Proteomes" id="UP000516656">
    <property type="component" value="Chromosome 1"/>
</dbReference>
<dbReference type="PROSITE" id="PS51257">
    <property type="entry name" value="PROKAR_LIPOPROTEIN"/>
    <property type="match status" value="1"/>
</dbReference>
<name>A0A1V1V9V2_PHODP</name>
<reference evidence="2" key="1">
    <citation type="journal article" date="2017" name="Genome Announc.">
        <title>Whole-Genome Sequence of Photobacterium damselae subsp. piscicida Strain 91-197, Isolated from Hybrid Striped Bass (Morone sp.) in the United States.</title>
        <authorList>
            <person name="Teru Y."/>
            <person name="Hikima J."/>
            <person name="Kono T."/>
            <person name="Sakai M."/>
            <person name="Takano T."/>
            <person name="Hawke J.P."/>
            <person name="Takeyama H."/>
            <person name="Aoki T."/>
        </authorList>
    </citation>
    <scope>NUCLEOTIDE SEQUENCE</scope>
    <source>
        <strain evidence="2">91-197</strain>
    </source>
</reference>
<keyword evidence="1" id="KW-0732">Signal</keyword>